<reference evidence="3 4" key="1">
    <citation type="journal article" date="2011" name="J. Microbiol.">
        <title>Bacillus kyonggiensis sp. nov., isolated from soil of a lettuce field.</title>
        <authorList>
            <person name="Dong K."/>
            <person name="Lee S."/>
        </authorList>
    </citation>
    <scope>NUCLEOTIDE SEQUENCE [LARGE SCALE GENOMIC DNA]</scope>
    <source>
        <strain evidence="3 4">NB22</strain>
    </source>
</reference>
<dbReference type="Gene3D" id="3.40.50.2020">
    <property type="match status" value="1"/>
</dbReference>
<proteinExistence type="inferred from homology"/>
<feature type="domain" description="Phosphoribosyltransferase" evidence="2">
    <location>
        <begin position="181"/>
        <end position="231"/>
    </location>
</feature>
<dbReference type="Proteomes" id="UP000307756">
    <property type="component" value="Unassembled WGS sequence"/>
</dbReference>
<dbReference type="PANTHER" id="PTHR47505:SF1">
    <property type="entry name" value="DNA UTILIZATION PROTEIN YHGH"/>
    <property type="match status" value="1"/>
</dbReference>
<name>A0A4U1D7H5_9BACI</name>
<gene>
    <name evidence="3" type="ORF">FA727_13280</name>
</gene>
<dbReference type="InterPro" id="IPR000836">
    <property type="entry name" value="PRTase_dom"/>
</dbReference>
<dbReference type="EMBL" id="SWBM01000002">
    <property type="protein sequence ID" value="TKC17137.1"/>
    <property type="molecule type" value="Genomic_DNA"/>
</dbReference>
<comment type="caution">
    <text evidence="3">The sequence shown here is derived from an EMBL/GenBank/DDBJ whole genome shotgun (WGS) entry which is preliminary data.</text>
</comment>
<comment type="similarity">
    <text evidence="1">Belongs to the ComF/GntX family.</text>
</comment>
<accession>A0A4U1D7H5</accession>
<dbReference type="AlphaFoldDB" id="A0A4U1D7H5"/>
<dbReference type="SUPFAM" id="SSF53271">
    <property type="entry name" value="PRTase-like"/>
    <property type="match status" value="1"/>
</dbReference>
<dbReference type="CDD" id="cd06223">
    <property type="entry name" value="PRTases_typeI"/>
    <property type="match status" value="1"/>
</dbReference>
<dbReference type="OrthoDB" id="9779910at2"/>
<dbReference type="PANTHER" id="PTHR47505">
    <property type="entry name" value="DNA UTILIZATION PROTEIN YHGH"/>
    <property type="match status" value="1"/>
</dbReference>
<evidence type="ECO:0000313" key="3">
    <source>
        <dbReference type="EMBL" id="TKC17137.1"/>
    </source>
</evidence>
<dbReference type="InterPro" id="IPR051910">
    <property type="entry name" value="ComF/GntX_DNA_util-trans"/>
</dbReference>
<dbReference type="Pfam" id="PF00156">
    <property type="entry name" value="Pribosyltran"/>
    <property type="match status" value="1"/>
</dbReference>
<dbReference type="InterPro" id="IPR029057">
    <property type="entry name" value="PRTase-like"/>
</dbReference>
<sequence length="233" mass="26941">MSEYCLFCHEEITSNTNWSSFFKVKTATYLCPTCEAQLIKIEGDTCNICNRPLEKLEPQFVINSRCLDCVRWEEDEEWKGYLLKNESLYEYNTFLKEIISQYKFRGDYILAKIFSTNIQQKLISDTLFVPIPLSAERQFERGFNQSEALIVEAGHSPTHLLERTHSEKQSKKSRYDRIHIPQVFRLKEGRDVADKAILLIDDIYTTGSTLRHAAKILMHAGAKSVSSLTIARS</sequence>
<protein>
    <submittedName>
        <fullName evidence="3">ComF family protein</fullName>
    </submittedName>
</protein>
<evidence type="ECO:0000259" key="2">
    <source>
        <dbReference type="Pfam" id="PF00156"/>
    </source>
</evidence>
<organism evidence="3 4">
    <name type="scientific">Robertmurraya kyonggiensis</name>
    <dbReference type="NCBI Taxonomy" id="1037680"/>
    <lineage>
        <taxon>Bacteria</taxon>
        <taxon>Bacillati</taxon>
        <taxon>Bacillota</taxon>
        <taxon>Bacilli</taxon>
        <taxon>Bacillales</taxon>
        <taxon>Bacillaceae</taxon>
        <taxon>Robertmurraya</taxon>
    </lineage>
</organism>
<evidence type="ECO:0000256" key="1">
    <source>
        <dbReference type="ARBA" id="ARBA00008007"/>
    </source>
</evidence>
<keyword evidence="4" id="KW-1185">Reference proteome</keyword>
<evidence type="ECO:0000313" key="4">
    <source>
        <dbReference type="Proteomes" id="UP000307756"/>
    </source>
</evidence>